<dbReference type="Proteomes" id="UP000273443">
    <property type="component" value="Chromosome"/>
</dbReference>
<dbReference type="GeneID" id="1453901"/>
<dbReference type="EMBL" id="CP011057">
    <property type="protein sequence ID" value="AKA78059.1"/>
    <property type="molecule type" value="Genomic_DNA"/>
</dbReference>
<dbReference type="OrthoDB" id="25755at2157"/>
<dbReference type="OMA" id="WAFVQDP"/>
<dbReference type="EMBL" id="CP033239">
    <property type="protein sequence ID" value="AZF77647.1"/>
    <property type="molecule type" value="Genomic_DNA"/>
</dbReference>
<evidence type="ECO:0000313" key="21">
    <source>
        <dbReference type="Proteomes" id="UP000275843"/>
    </source>
</evidence>
<dbReference type="CDD" id="cd05018">
    <property type="entry name" value="CoxG"/>
    <property type="match status" value="1"/>
</dbReference>
<dbReference type="EMBL" id="CP033235">
    <property type="protein sequence ID" value="AZF67180.1"/>
    <property type="molecule type" value="Genomic_DNA"/>
</dbReference>
<evidence type="ECO:0000313" key="3">
    <source>
        <dbReference type="EMBL" id="AKA78059.1"/>
    </source>
</evidence>
<dbReference type="PATRIC" id="fig|2287.6.peg.234"/>
<dbReference type="InterPro" id="IPR023393">
    <property type="entry name" value="START-like_dom_sf"/>
</dbReference>
<evidence type="ECO:0000313" key="7">
    <source>
        <dbReference type="EMBL" id="AZF75039.1"/>
    </source>
</evidence>
<dbReference type="Proteomes" id="UP000278715">
    <property type="component" value="Chromosome"/>
</dbReference>
<dbReference type="Proteomes" id="UP000076770">
    <property type="component" value="Chromosome i"/>
</dbReference>
<dbReference type="GeneID" id="44128150"/>
<dbReference type="Proteomes" id="UP000269431">
    <property type="component" value="Chromosome"/>
</dbReference>
<evidence type="ECO:0000313" key="15">
    <source>
        <dbReference type="Proteomes" id="UP000033106"/>
    </source>
</evidence>
<evidence type="ECO:0000313" key="14">
    <source>
        <dbReference type="Proteomes" id="UP000033085"/>
    </source>
</evidence>
<dbReference type="Proteomes" id="UP000282269">
    <property type="component" value="Chromosome"/>
</dbReference>
<dbReference type="Gene3D" id="3.30.530.20">
    <property type="match status" value="1"/>
</dbReference>
<dbReference type="Proteomes" id="UP000275843">
    <property type="component" value="Chromosome"/>
</dbReference>
<dbReference type="RefSeq" id="WP_009989392.1">
    <property type="nucleotide sequence ID" value="NZ_CP011055.2"/>
</dbReference>
<dbReference type="Proteomes" id="UP000273194">
    <property type="component" value="Chromosome"/>
</dbReference>
<evidence type="ECO:0000313" key="13">
    <source>
        <dbReference type="Proteomes" id="UP000033057"/>
    </source>
</evidence>
<dbReference type="InterPro" id="IPR010419">
    <property type="entry name" value="CO_DH_gsu"/>
</dbReference>
<evidence type="ECO:0000313" key="20">
    <source>
        <dbReference type="Proteomes" id="UP000273443"/>
    </source>
</evidence>
<proteinExistence type="predicted"/>
<dbReference type="Proteomes" id="UP000033085">
    <property type="component" value="Chromosome"/>
</dbReference>
<organism evidence="1 14">
    <name type="scientific">Saccharolobus solfataricus</name>
    <name type="common">Sulfolobus solfataricus</name>
    <dbReference type="NCBI Taxonomy" id="2287"/>
    <lineage>
        <taxon>Archaea</taxon>
        <taxon>Thermoproteota</taxon>
        <taxon>Thermoprotei</taxon>
        <taxon>Sulfolobales</taxon>
        <taxon>Sulfolobaceae</taxon>
        <taxon>Saccharolobus</taxon>
    </lineage>
</organism>
<dbReference type="EMBL" id="CP011055">
    <property type="protein sequence ID" value="AKA72667.1"/>
    <property type="molecule type" value="Genomic_DNA"/>
</dbReference>
<evidence type="ECO:0000313" key="4">
    <source>
        <dbReference type="EMBL" id="AZF67180.1"/>
    </source>
</evidence>
<evidence type="ECO:0000313" key="9">
    <source>
        <dbReference type="EMBL" id="AZF80254.1"/>
    </source>
</evidence>
<reference evidence="13 14" key="1">
    <citation type="journal article" date="2015" name="Genome Announc.">
        <title>Complete Genome Sequence of Sulfolobus solfataricus Strain 98/2 and Evolved Derivatives.</title>
        <authorList>
            <person name="McCarthy S."/>
            <person name="Gradnigo J."/>
            <person name="Johnson T."/>
            <person name="Payne S."/>
            <person name="Lipzen A."/>
            <person name="Martin J."/>
            <person name="Schackwitz W."/>
            <person name="Moriyama E."/>
            <person name="Blum P."/>
        </authorList>
    </citation>
    <scope>NUCLEOTIDE SEQUENCE [LARGE SCALE GENOMIC DNA]</scope>
    <source>
        <strain evidence="13">98/2 SULC</strain>
        <strain evidence="1">SARC-B</strain>
        <strain evidence="2">SARC-C</strain>
        <strain evidence="3 15">SULA</strain>
        <strain evidence="14">SULB</strain>
    </source>
</reference>
<evidence type="ECO:0000313" key="11">
    <source>
        <dbReference type="EMBL" id="QPG49687.1"/>
    </source>
</evidence>
<dbReference type="EMBL" id="CP033238">
    <property type="protein sequence ID" value="AZF75039.1"/>
    <property type="molecule type" value="Genomic_DNA"/>
</dbReference>
<dbReference type="EMBL" id="LT549890">
    <property type="protein sequence ID" value="SAI86110.1"/>
    <property type="molecule type" value="Genomic_DNA"/>
</dbReference>
<evidence type="ECO:0000313" key="8">
    <source>
        <dbReference type="EMBL" id="AZF77647.1"/>
    </source>
</evidence>
<evidence type="ECO:0000313" key="23">
    <source>
        <dbReference type="Proteomes" id="UP000282269"/>
    </source>
</evidence>
<dbReference type="KEGG" id="ssoa:SULA_0227"/>
<reference evidence="11 24" key="6">
    <citation type="journal article" date="2020" name="Nat. Commun.">
        <title>The structures of two archaeal type IV pili illuminate evolutionary relationships.</title>
        <authorList>
            <person name="Wang F."/>
            <person name="Baquero D.P."/>
            <person name="Su Z."/>
            <person name="Beltran L.C."/>
            <person name="Prangishvili D."/>
            <person name="Krupovic M."/>
            <person name="Egelman E.H."/>
        </authorList>
    </citation>
    <scope>NUCLEOTIDE SEQUENCE [LARGE SCALE GENOMIC DNA]</scope>
    <source>
        <strain evidence="11 24">POZ149</strain>
    </source>
</reference>
<dbReference type="Proteomes" id="UP000033057">
    <property type="component" value="Chromosome"/>
</dbReference>
<dbReference type="KEGG" id="ssol:SULB_0228"/>
<evidence type="ECO:0000313" key="6">
    <source>
        <dbReference type="EMBL" id="AZF72420.1"/>
    </source>
</evidence>
<reference evidence="16" key="2">
    <citation type="submission" date="2016-04" db="EMBL/GenBank/DDBJ databases">
        <authorList>
            <person name="Shah S.A."/>
            <person name="Garrett R.A."/>
        </authorList>
    </citation>
    <scope>NUCLEOTIDE SEQUENCE [LARGE SCALE GENOMIC DNA]</scope>
    <source>
        <strain evidence="16">ATCC 35091 / DSM 1616 / JCM 8930 / NBRC 15331 / P1</strain>
    </source>
</reference>
<dbReference type="PANTHER" id="PTHR38588:SF1">
    <property type="entry name" value="BLL0334 PROTEIN"/>
    <property type="match status" value="1"/>
</dbReference>
<accession>A0A0E3JSV4</accession>
<evidence type="ECO:0000313" key="10">
    <source>
        <dbReference type="EMBL" id="AZF82862.1"/>
    </source>
</evidence>
<dbReference type="EMBL" id="CP033240">
    <property type="protein sequence ID" value="AZF80254.1"/>
    <property type="molecule type" value="Genomic_DNA"/>
</dbReference>
<dbReference type="AlphaFoldDB" id="A0A0E3JSV4"/>
<dbReference type="Proteomes" id="UP000594632">
    <property type="component" value="Chromosome"/>
</dbReference>
<dbReference type="EMBL" id="CP033236">
    <property type="protein sequence ID" value="AZF69800.1"/>
    <property type="molecule type" value="Genomic_DNA"/>
</dbReference>
<evidence type="ECO:0000313" key="5">
    <source>
        <dbReference type="EMBL" id="AZF69800.1"/>
    </source>
</evidence>
<reference evidence="12" key="3">
    <citation type="submission" date="2016-04" db="EMBL/GenBank/DDBJ databases">
        <authorList>
            <person name="Evans L.H."/>
            <person name="Alamgir A."/>
            <person name="Owens N."/>
            <person name="Weber N.D."/>
            <person name="Virtaneva K."/>
            <person name="Barbian K."/>
            <person name="Babar A."/>
            <person name="Rosenke K."/>
        </authorList>
    </citation>
    <scope>NUCLEOTIDE SEQUENCE</scope>
    <source>
        <strain evidence="12">P1</strain>
    </source>
</reference>
<dbReference type="SUPFAM" id="SSF55961">
    <property type="entry name" value="Bet v1-like"/>
    <property type="match status" value="1"/>
</dbReference>
<dbReference type="PANTHER" id="PTHR38588">
    <property type="entry name" value="BLL0334 PROTEIN"/>
    <property type="match status" value="1"/>
</dbReference>
<evidence type="ECO:0000313" key="1">
    <source>
        <dbReference type="EMBL" id="AKA72667.1"/>
    </source>
</evidence>
<evidence type="ECO:0000313" key="22">
    <source>
        <dbReference type="Proteomes" id="UP000278715"/>
    </source>
</evidence>
<evidence type="ECO:0000313" key="2">
    <source>
        <dbReference type="EMBL" id="AKA75367.1"/>
    </source>
</evidence>
<name>A0A0E3JSV4_SACSO</name>
<reference evidence="1" key="5">
    <citation type="submission" date="2018-10" db="EMBL/GenBank/DDBJ databases">
        <authorList>
            <person name="McCarthy S."/>
            <person name="Gradnigo J."/>
            <person name="Johnson T."/>
            <person name="Payne S."/>
            <person name="Lipzen A."/>
            <person name="Schackwitz W."/>
            <person name="Martin J."/>
            <person name="Moriyama E."/>
            <person name="Blum P."/>
        </authorList>
    </citation>
    <scope>NUCLEOTIDE SEQUENCE</scope>
    <source>
        <strain evidence="1">SARC-B</strain>
        <strain evidence="2">SARC-C</strain>
        <strain evidence="3">SULA</strain>
    </source>
</reference>
<evidence type="ECO:0000313" key="19">
    <source>
        <dbReference type="Proteomes" id="UP000273194"/>
    </source>
</evidence>
<reference evidence="17 18" key="4">
    <citation type="journal article" date="2018" name="Proc. Natl. Acad. Sci. U.S.A.">
        <title>Nonmutational mechanism of inheritance in the Archaeon Sulfolobus solfataricus.</title>
        <authorList>
            <person name="Payne S."/>
            <person name="McCarthy S."/>
            <person name="Johnson T."/>
            <person name="North E."/>
            <person name="Blum P."/>
        </authorList>
    </citation>
    <scope>NUCLEOTIDE SEQUENCE [LARGE SCALE GENOMIC DNA]</scope>
    <source>
        <strain evidence="5 17">SARC-H</strain>
        <strain evidence="6 21">SARC-I</strain>
        <strain evidence="8 22">SARC-N</strain>
        <strain evidence="9 23">SARC-O</strain>
        <strain evidence="10 18">SUL120</strain>
        <strain evidence="4 19">SULG</strain>
        <strain evidence="7 20">SULM</strain>
    </source>
</reference>
<dbReference type="EMBL" id="CP050869">
    <property type="protein sequence ID" value="QPG49687.1"/>
    <property type="molecule type" value="Genomic_DNA"/>
</dbReference>
<evidence type="ECO:0000313" key="18">
    <source>
        <dbReference type="Proteomes" id="UP000269431"/>
    </source>
</evidence>
<dbReference type="Proteomes" id="UP000267993">
    <property type="component" value="Chromosome"/>
</dbReference>
<evidence type="ECO:0000313" key="17">
    <source>
        <dbReference type="Proteomes" id="UP000267993"/>
    </source>
</evidence>
<evidence type="ECO:0000313" key="12">
    <source>
        <dbReference type="EMBL" id="SAI86110.1"/>
    </source>
</evidence>
<evidence type="ECO:0000313" key="16">
    <source>
        <dbReference type="Proteomes" id="UP000076770"/>
    </source>
</evidence>
<dbReference type="KEGG" id="ssof:SULC_0227"/>
<dbReference type="EMBL" id="CP033237">
    <property type="protein sequence ID" value="AZF72420.1"/>
    <property type="molecule type" value="Genomic_DNA"/>
</dbReference>
<sequence>MKYEGSISINATKDQILKLLDNPDQVAQCFPGIKSFSKEGEEYKVVGVTGIGFIKGEYRANVRFEKIDDNKRKIIAKGTGMNSNVDIDAIAEALDGKINYSADVKVAGVLASVGARLMGSAVEKIINDLFNCIKERVIK</sequence>
<dbReference type="EMBL" id="CP033241">
    <property type="protein sequence ID" value="AZF82862.1"/>
    <property type="molecule type" value="Genomic_DNA"/>
</dbReference>
<dbReference type="Proteomes" id="UP000033106">
    <property type="component" value="Chromosome"/>
</dbReference>
<dbReference type="Pfam" id="PF06240">
    <property type="entry name" value="COXG"/>
    <property type="match status" value="1"/>
</dbReference>
<evidence type="ECO:0000313" key="24">
    <source>
        <dbReference type="Proteomes" id="UP000594632"/>
    </source>
</evidence>
<gene>
    <name evidence="11" type="ORF">HFC64_07480</name>
    <name evidence="12" type="ORF">SSOP1_2556</name>
    <name evidence="3" type="ORF">SULA_0227</name>
    <name evidence="1" type="ORF">SULB_0228</name>
    <name evidence="2" type="ORF">SULC_0227</name>
    <name evidence="4" type="ORF">SULG_01150</name>
    <name evidence="5" type="ORF">SULH_01150</name>
    <name evidence="6" type="ORF">SULI_01150</name>
    <name evidence="7" type="ORF">SULM_01150</name>
    <name evidence="8" type="ORF">SULN_01150</name>
    <name evidence="9" type="ORF">SULO_01160</name>
    <name evidence="10" type="ORF">SULZ_01170</name>
</gene>
<protein>
    <submittedName>
        <fullName evidence="1">Carbon monoxide dehydrogenase</fullName>
    </submittedName>
</protein>
<dbReference type="EMBL" id="CP011056">
    <property type="protein sequence ID" value="AKA75367.1"/>
    <property type="molecule type" value="Genomic_DNA"/>
</dbReference>